<keyword evidence="8" id="KW-0472">Membrane</keyword>
<organism evidence="12 13">
    <name type="scientific">Vreelandella salicampi</name>
    <dbReference type="NCBI Taxonomy" id="1449798"/>
    <lineage>
        <taxon>Bacteria</taxon>
        <taxon>Pseudomonadati</taxon>
        <taxon>Pseudomonadota</taxon>
        <taxon>Gammaproteobacteria</taxon>
        <taxon>Oceanospirillales</taxon>
        <taxon>Halomonadaceae</taxon>
        <taxon>Vreelandella</taxon>
    </lineage>
</organism>
<comment type="caution">
    <text evidence="12">The sequence shown here is derived from an EMBL/GenBank/DDBJ whole genome shotgun (WGS) entry which is preliminary data.</text>
</comment>
<comment type="similarity">
    <text evidence="9">Belongs to the GSP H family.</text>
</comment>
<name>A0A7Z0RUR9_9GAMM</name>
<dbReference type="GO" id="GO:0015627">
    <property type="term" value="C:type II protein secretion system complex"/>
    <property type="evidence" value="ECO:0007669"/>
    <property type="project" value="InterPro"/>
</dbReference>
<evidence type="ECO:0000256" key="1">
    <source>
        <dbReference type="ARBA" id="ARBA00004377"/>
    </source>
</evidence>
<keyword evidence="5" id="KW-0997">Cell inner membrane</keyword>
<evidence type="ECO:0000256" key="9">
    <source>
        <dbReference type="ARBA" id="ARBA00025772"/>
    </source>
</evidence>
<dbReference type="NCBIfam" id="TIGR02532">
    <property type="entry name" value="IV_pilin_GFxxxE"/>
    <property type="match status" value="1"/>
</dbReference>
<evidence type="ECO:0000256" key="6">
    <source>
        <dbReference type="ARBA" id="ARBA00022692"/>
    </source>
</evidence>
<accession>A0A7Z0RUR9</accession>
<evidence type="ECO:0000256" key="4">
    <source>
        <dbReference type="ARBA" id="ARBA00022481"/>
    </source>
</evidence>
<dbReference type="GO" id="GO:0015628">
    <property type="term" value="P:protein secretion by the type II secretion system"/>
    <property type="evidence" value="ECO:0007669"/>
    <property type="project" value="InterPro"/>
</dbReference>
<dbReference type="EMBL" id="JACCDF010000004">
    <property type="protein sequence ID" value="NYS60475.1"/>
    <property type="molecule type" value="Genomic_DNA"/>
</dbReference>
<gene>
    <name evidence="12" type="ORF">HZS81_06825</name>
</gene>
<keyword evidence="6" id="KW-0812">Transmembrane</keyword>
<keyword evidence="7" id="KW-1133">Transmembrane helix</keyword>
<evidence type="ECO:0000256" key="7">
    <source>
        <dbReference type="ARBA" id="ARBA00022989"/>
    </source>
</evidence>
<evidence type="ECO:0000256" key="2">
    <source>
        <dbReference type="ARBA" id="ARBA00021549"/>
    </source>
</evidence>
<protein>
    <recommendedName>
        <fullName evidence="2">Type II secretion system protein H</fullName>
    </recommendedName>
    <alternativeName>
        <fullName evidence="10">General secretion pathway protein H</fullName>
    </alternativeName>
</protein>
<dbReference type="RefSeq" id="WP_179929809.1">
    <property type="nucleotide sequence ID" value="NZ_JACCDF010000004.1"/>
</dbReference>
<evidence type="ECO:0000259" key="11">
    <source>
        <dbReference type="Pfam" id="PF12019"/>
    </source>
</evidence>
<reference evidence="12 13" key="1">
    <citation type="journal article" date="2015" name="Int. J. Syst. Evol. Microbiol.">
        <title>Halomonas salicampi sp. nov., a halotolerant and alkalitolerant bacterium isolated from a saltern soil.</title>
        <authorList>
            <person name="Lee J.C."/>
            <person name="Kim Y.S."/>
            <person name="Yun B.S."/>
            <person name="Whang K.S."/>
        </authorList>
    </citation>
    <scope>NUCLEOTIDE SEQUENCE [LARGE SCALE GENOMIC DNA]</scope>
    <source>
        <strain evidence="12 13">BH103</strain>
    </source>
</reference>
<evidence type="ECO:0000313" key="12">
    <source>
        <dbReference type="EMBL" id="NYS60475.1"/>
    </source>
</evidence>
<dbReference type="Proteomes" id="UP000586119">
    <property type="component" value="Unassembled WGS sequence"/>
</dbReference>
<dbReference type="Pfam" id="PF12019">
    <property type="entry name" value="GspH"/>
    <property type="match status" value="1"/>
</dbReference>
<dbReference type="PROSITE" id="PS00409">
    <property type="entry name" value="PROKAR_NTER_METHYL"/>
    <property type="match status" value="1"/>
</dbReference>
<dbReference type="InterPro" id="IPR022346">
    <property type="entry name" value="T2SS_GspH"/>
</dbReference>
<sequence>MKQRGFTLIELLVTLAIAAIFATIAVPSFSNFLARQQLASDANEVLSGLNYARSQAITQRINVSFAIEQQGSESWQFNVEPEDKNNTVVREREGAGSDAITLNSGVTVIFERLGKTTNCGSSDCEIRLDHPRLEDCRIIRINSLGRVRSLPSDERNCS</sequence>
<evidence type="ECO:0000256" key="3">
    <source>
        <dbReference type="ARBA" id="ARBA00022475"/>
    </source>
</evidence>
<dbReference type="SUPFAM" id="SSF54523">
    <property type="entry name" value="Pili subunits"/>
    <property type="match status" value="1"/>
</dbReference>
<evidence type="ECO:0000256" key="8">
    <source>
        <dbReference type="ARBA" id="ARBA00023136"/>
    </source>
</evidence>
<dbReference type="InterPro" id="IPR012902">
    <property type="entry name" value="N_methyl_site"/>
</dbReference>
<evidence type="ECO:0000256" key="10">
    <source>
        <dbReference type="ARBA" id="ARBA00030775"/>
    </source>
</evidence>
<dbReference type="InterPro" id="IPR045584">
    <property type="entry name" value="Pilin-like"/>
</dbReference>
<feature type="domain" description="General secretion pathway GspH" evidence="11">
    <location>
        <begin position="42"/>
        <end position="145"/>
    </location>
</feature>
<keyword evidence="13" id="KW-1185">Reference proteome</keyword>
<comment type="subcellular location">
    <subcellularLocation>
        <location evidence="1">Cell inner membrane</location>
        <topology evidence="1">Single-pass membrane protein</topology>
    </subcellularLocation>
</comment>
<dbReference type="Gene3D" id="3.30.700.10">
    <property type="entry name" value="Glycoprotein, Type 4 Pilin"/>
    <property type="match status" value="1"/>
</dbReference>
<keyword evidence="3" id="KW-1003">Cell membrane</keyword>
<proteinExistence type="inferred from homology"/>
<evidence type="ECO:0000256" key="5">
    <source>
        <dbReference type="ARBA" id="ARBA00022519"/>
    </source>
</evidence>
<keyword evidence="4" id="KW-0488">Methylation</keyword>
<dbReference type="AlphaFoldDB" id="A0A7Z0RUR9"/>
<dbReference type="GO" id="GO:0005886">
    <property type="term" value="C:plasma membrane"/>
    <property type="evidence" value="ECO:0007669"/>
    <property type="project" value="UniProtKB-SubCell"/>
</dbReference>
<dbReference type="Pfam" id="PF07963">
    <property type="entry name" value="N_methyl"/>
    <property type="match status" value="1"/>
</dbReference>
<evidence type="ECO:0000313" key="13">
    <source>
        <dbReference type="Proteomes" id="UP000586119"/>
    </source>
</evidence>